<organism evidence="1">
    <name type="scientific">Arundo donax</name>
    <name type="common">Giant reed</name>
    <name type="synonym">Donax arundinaceus</name>
    <dbReference type="NCBI Taxonomy" id="35708"/>
    <lineage>
        <taxon>Eukaryota</taxon>
        <taxon>Viridiplantae</taxon>
        <taxon>Streptophyta</taxon>
        <taxon>Embryophyta</taxon>
        <taxon>Tracheophyta</taxon>
        <taxon>Spermatophyta</taxon>
        <taxon>Magnoliopsida</taxon>
        <taxon>Liliopsida</taxon>
        <taxon>Poales</taxon>
        <taxon>Poaceae</taxon>
        <taxon>PACMAD clade</taxon>
        <taxon>Arundinoideae</taxon>
        <taxon>Arundineae</taxon>
        <taxon>Arundo</taxon>
    </lineage>
</organism>
<proteinExistence type="predicted"/>
<reference evidence="1" key="2">
    <citation type="journal article" date="2015" name="Data Brief">
        <title>Shoot transcriptome of the giant reed, Arundo donax.</title>
        <authorList>
            <person name="Barrero R.A."/>
            <person name="Guerrero F.D."/>
            <person name="Moolhuijzen P."/>
            <person name="Goolsby J.A."/>
            <person name="Tidwell J."/>
            <person name="Bellgard S.E."/>
            <person name="Bellgard M.I."/>
        </authorList>
    </citation>
    <scope>NUCLEOTIDE SEQUENCE</scope>
    <source>
        <tissue evidence="1">Shoot tissue taken approximately 20 cm above the soil surface</tissue>
    </source>
</reference>
<name>A0A0A9HCW3_ARUDO</name>
<protein>
    <submittedName>
        <fullName evidence="1">Uncharacterized protein</fullName>
    </submittedName>
</protein>
<reference evidence="1" key="1">
    <citation type="submission" date="2014-09" db="EMBL/GenBank/DDBJ databases">
        <authorList>
            <person name="Magalhaes I.L.F."/>
            <person name="Oliveira U."/>
            <person name="Santos F.R."/>
            <person name="Vidigal T.H.D.A."/>
            <person name="Brescovit A.D."/>
            <person name="Santos A.J."/>
        </authorList>
    </citation>
    <scope>NUCLEOTIDE SEQUENCE</scope>
    <source>
        <tissue evidence="1">Shoot tissue taken approximately 20 cm above the soil surface</tissue>
    </source>
</reference>
<dbReference type="EMBL" id="GBRH01164262">
    <property type="protein sequence ID" value="JAE33634.1"/>
    <property type="molecule type" value="Transcribed_RNA"/>
</dbReference>
<sequence>MSRWRRWR</sequence>
<accession>A0A0A9HCW3</accession>
<evidence type="ECO:0000313" key="1">
    <source>
        <dbReference type="EMBL" id="JAE33634.1"/>
    </source>
</evidence>